<dbReference type="CDD" id="cd07262">
    <property type="entry name" value="VOC_like"/>
    <property type="match status" value="1"/>
</dbReference>
<dbReference type="Pfam" id="PF00903">
    <property type="entry name" value="Glyoxalase"/>
    <property type="match status" value="1"/>
</dbReference>
<dbReference type="RefSeq" id="WP_075999334.1">
    <property type="nucleotide sequence ID" value="NZ_PKUS01000015.1"/>
</dbReference>
<evidence type="ECO:0000313" key="2">
    <source>
        <dbReference type="EMBL" id="PLW68346.1"/>
    </source>
</evidence>
<dbReference type="Gene3D" id="3.10.180.10">
    <property type="entry name" value="2,3-Dihydroxybiphenyl 1,2-Dioxygenase, domain 1"/>
    <property type="match status" value="1"/>
</dbReference>
<dbReference type="EMBL" id="PKUS01000015">
    <property type="protein sequence ID" value="PLW68346.1"/>
    <property type="molecule type" value="Genomic_DNA"/>
</dbReference>
<organism evidence="2 3">
    <name type="scientific">Pseudohalioglobus lutimaris</name>
    <dbReference type="NCBI Taxonomy" id="1737061"/>
    <lineage>
        <taxon>Bacteria</taxon>
        <taxon>Pseudomonadati</taxon>
        <taxon>Pseudomonadota</taxon>
        <taxon>Gammaproteobacteria</taxon>
        <taxon>Cellvibrionales</taxon>
        <taxon>Halieaceae</taxon>
        <taxon>Pseudohalioglobus</taxon>
    </lineage>
</organism>
<comment type="caution">
    <text evidence="2">The sequence shown here is derived from an EMBL/GenBank/DDBJ whole genome shotgun (WGS) entry which is preliminary data.</text>
</comment>
<dbReference type="PANTHER" id="PTHR35006:SF1">
    <property type="entry name" value="BLL2941 PROTEIN"/>
    <property type="match status" value="1"/>
</dbReference>
<dbReference type="OrthoDB" id="9800438at2"/>
<dbReference type="AlphaFoldDB" id="A0A2N5X1H8"/>
<dbReference type="InterPro" id="IPR004360">
    <property type="entry name" value="Glyas_Fos-R_dOase_dom"/>
</dbReference>
<reference evidence="2 3" key="1">
    <citation type="submission" date="2018-01" db="EMBL/GenBank/DDBJ databases">
        <title>The draft genome sequence of Halioglobus lutimaris HF004.</title>
        <authorList>
            <person name="Du Z.-J."/>
            <person name="Shi M.-J."/>
        </authorList>
    </citation>
    <scope>NUCLEOTIDE SEQUENCE [LARGE SCALE GENOMIC DNA]</scope>
    <source>
        <strain evidence="2 3">HF004</strain>
    </source>
</reference>
<accession>A0A2N5X1H8</accession>
<proteinExistence type="predicted"/>
<dbReference type="PROSITE" id="PS51819">
    <property type="entry name" value="VOC"/>
    <property type="match status" value="1"/>
</dbReference>
<dbReference type="InterPro" id="IPR037523">
    <property type="entry name" value="VOC_core"/>
</dbReference>
<gene>
    <name evidence="2" type="ORF">C0039_12435</name>
</gene>
<sequence>MIGYVTIGVNDMEKAKAFYSELLADLGASVILDMDRIAFLGTGMDAPMLAVCVPHNEGDPQPGNGNMIAITAPSKEKVDELYHKAISLGGSCEGEPGQRIPDMFYGAYFRDPDGNKVAFYVFG</sequence>
<evidence type="ECO:0000313" key="3">
    <source>
        <dbReference type="Proteomes" id="UP000235005"/>
    </source>
</evidence>
<evidence type="ECO:0000259" key="1">
    <source>
        <dbReference type="PROSITE" id="PS51819"/>
    </source>
</evidence>
<dbReference type="Proteomes" id="UP000235005">
    <property type="component" value="Unassembled WGS sequence"/>
</dbReference>
<dbReference type="InterPro" id="IPR029068">
    <property type="entry name" value="Glyas_Bleomycin-R_OHBP_Dase"/>
</dbReference>
<dbReference type="PANTHER" id="PTHR35006">
    <property type="entry name" value="GLYOXALASE FAMILY PROTEIN (AFU_ORTHOLOGUE AFUA_5G14830)"/>
    <property type="match status" value="1"/>
</dbReference>
<dbReference type="SUPFAM" id="SSF54593">
    <property type="entry name" value="Glyoxalase/Bleomycin resistance protein/Dihydroxybiphenyl dioxygenase"/>
    <property type="match status" value="1"/>
</dbReference>
<feature type="domain" description="VOC" evidence="1">
    <location>
        <begin position="1"/>
        <end position="122"/>
    </location>
</feature>
<protein>
    <submittedName>
        <fullName evidence="2">VOC family protein</fullName>
    </submittedName>
</protein>
<name>A0A2N5X1H8_9GAMM</name>
<keyword evidence="3" id="KW-1185">Reference proteome</keyword>